<accession>F4L6D3</accession>
<evidence type="ECO:0000313" key="2">
    <source>
        <dbReference type="EMBL" id="AEE48815.1"/>
    </source>
</evidence>
<organism evidence="2 3">
    <name type="scientific">Haliscomenobacter hydrossis (strain ATCC 27775 / DSM 1100 / LMG 10767 / O)</name>
    <dbReference type="NCBI Taxonomy" id="760192"/>
    <lineage>
        <taxon>Bacteria</taxon>
        <taxon>Pseudomonadati</taxon>
        <taxon>Bacteroidota</taxon>
        <taxon>Saprospiria</taxon>
        <taxon>Saprospirales</taxon>
        <taxon>Haliscomenobacteraceae</taxon>
        <taxon>Haliscomenobacter</taxon>
    </lineage>
</organism>
<keyword evidence="1" id="KW-0175">Coiled coil</keyword>
<dbReference type="HOGENOM" id="CLU_1233623_0_0_10"/>
<proteinExistence type="predicted"/>
<dbReference type="KEGG" id="hhy:Halhy_0914"/>
<keyword evidence="3" id="KW-1185">Reference proteome</keyword>
<reference evidence="2 3" key="1">
    <citation type="journal article" date="2011" name="Stand. Genomic Sci.">
        <title>Complete genome sequence of Haliscomenobacter hydrossis type strain (O).</title>
        <authorList>
            <consortium name="US DOE Joint Genome Institute (JGI-PGF)"/>
            <person name="Daligault H."/>
            <person name="Lapidus A."/>
            <person name="Zeytun A."/>
            <person name="Nolan M."/>
            <person name="Lucas S."/>
            <person name="Del Rio T.G."/>
            <person name="Tice H."/>
            <person name="Cheng J.F."/>
            <person name="Tapia R."/>
            <person name="Han C."/>
            <person name="Goodwin L."/>
            <person name="Pitluck S."/>
            <person name="Liolios K."/>
            <person name="Pagani I."/>
            <person name="Ivanova N."/>
            <person name="Huntemann M."/>
            <person name="Mavromatis K."/>
            <person name="Mikhailova N."/>
            <person name="Pati A."/>
            <person name="Chen A."/>
            <person name="Palaniappan K."/>
            <person name="Land M."/>
            <person name="Hauser L."/>
            <person name="Brambilla E.M."/>
            <person name="Rohde M."/>
            <person name="Verbarg S."/>
            <person name="Goker M."/>
            <person name="Bristow J."/>
            <person name="Eisen J.A."/>
            <person name="Markowitz V."/>
            <person name="Hugenholtz P."/>
            <person name="Kyrpides N.C."/>
            <person name="Klenk H.P."/>
            <person name="Woyke T."/>
        </authorList>
    </citation>
    <scope>NUCLEOTIDE SEQUENCE [LARGE SCALE GENOMIC DNA]</scope>
    <source>
        <strain evidence="3">ATCC 27775 / DSM 1100 / LMG 10767 / O</strain>
    </source>
</reference>
<reference key="2">
    <citation type="submission" date="2011-04" db="EMBL/GenBank/DDBJ databases">
        <title>Complete sequence of chromosome of Haliscomenobacter hydrossis DSM 1100.</title>
        <authorList>
            <consortium name="US DOE Joint Genome Institute (JGI-PGF)"/>
            <person name="Lucas S."/>
            <person name="Han J."/>
            <person name="Lapidus A."/>
            <person name="Bruce D."/>
            <person name="Goodwin L."/>
            <person name="Pitluck S."/>
            <person name="Peters L."/>
            <person name="Kyrpides N."/>
            <person name="Mavromatis K."/>
            <person name="Ivanova N."/>
            <person name="Ovchinnikova G."/>
            <person name="Pagani I."/>
            <person name="Daligault H."/>
            <person name="Detter J.C."/>
            <person name="Han C."/>
            <person name="Land M."/>
            <person name="Hauser L."/>
            <person name="Markowitz V."/>
            <person name="Cheng J.-F."/>
            <person name="Hugenholtz P."/>
            <person name="Woyke T."/>
            <person name="Wu D."/>
            <person name="Verbarg S."/>
            <person name="Frueling A."/>
            <person name="Brambilla E."/>
            <person name="Klenk H.-P."/>
            <person name="Eisen J.A."/>
        </authorList>
    </citation>
    <scope>NUCLEOTIDE SEQUENCE</scope>
    <source>
        <strain>DSM 1100</strain>
    </source>
</reference>
<evidence type="ECO:0000313" key="3">
    <source>
        <dbReference type="Proteomes" id="UP000008461"/>
    </source>
</evidence>
<sequence>MDPDQFGPLMEKAYQDALNAADAIKAVAQADREAAAQELDAAKAARQAVEAETEKIVETYFEERRAQLIAFTQKEQLRQLALKHLEAGKKAEDIAHWLDVPIDFVTKIEAMKFRFNNPFAKKTPLQKQAEALGNARLRYHTEGRGGTVYYESDAGKFDMWWEFGGGDAIAIINIPSEKHWEAQTKMHVDKRAAVLNYIGDQVVQDQASGNGYFEVSGDFLTIFK</sequence>
<dbReference type="OrthoDB" id="922827at2"/>
<protein>
    <submittedName>
        <fullName evidence="2">Uncharacterized protein</fullName>
    </submittedName>
</protein>
<dbReference type="RefSeq" id="WP_013763373.1">
    <property type="nucleotide sequence ID" value="NC_015510.1"/>
</dbReference>
<name>F4L6D3_HALH1</name>
<dbReference type="eggNOG" id="ENOG5033E7I">
    <property type="taxonomic scope" value="Bacteria"/>
</dbReference>
<dbReference type="STRING" id="760192.Halhy_0914"/>
<dbReference type="EMBL" id="CP002691">
    <property type="protein sequence ID" value="AEE48815.1"/>
    <property type="molecule type" value="Genomic_DNA"/>
</dbReference>
<evidence type="ECO:0000256" key="1">
    <source>
        <dbReference type="SAM" id="Coils"/>
    </source>
</evidence>
<gene>
    <name evidence="2" type="ordered locus">Halhy_0914</name>
</gene>
<dbReference type="AlphaFoldDB" id="F4L6D3"/>
<dbReference type="Proteomes" id="UP000008461">
    <property type="component" value="Chromosome"/>
</dbReference>
<feature type="coiled-coil region" evidence="1">
    <location>
        <begin position="25"/>
        <end position="54"/>
    </location>
</feature>